<evidence type="ECO:0000313" key="8">
    <source>
        <dbReference type="EMBL" id="GKU24566.1"/>
    </source>
</evidence>
<dbReference type="AlphaFoldDB" id="A0A9W5Y0Y4"/>
<feature type="transmembrane region" description="Helical" evidence="6">
    <location>
        <begin position="102"/>
        <end position="125"/>
    </location>
</feature>
<organism evidence="8 9">
    <name type="scientific">Clostridium folliculivorans</name>
    <dbReference type="NCBI Taxonomy" id="2886038"/>
    <lineage>
        <taxon>Bacteria</taxon>
        <taxon>Bacillati</taxon>
        <taxon>Bacillota</taxon>
        <taxon>Clostridia</taxon>
        <taxon>Eubacteriales</taxon>
        <taxon>Clostridiaceae</taxon>
        <taxon>Clostridium</taxon>
    </lineage>
</organism>
<dbReference type="PANTHER" id="PTHR31272">
    <property type="entry name" value="CYTOCHROME C-TYPE BIOGENESIS PROTEIN HI_1454-RELATED"/>
    <property type="match status" value="1"/>
</dbReference>
<evidence type="ECO:0000259" key="7">
    <source>
        <dbReference type="Pfam" id="PF02683"/>
    </source>
</evidence>
<dbReference type="Pfam" id="PF02683">
    <property type="entry name" value="DsbD_TM"/>
    <property type="match status" value="1"/>
</dbReference>
<dbReference type="InterPro" id="IPR051790">
    <property type="entry name" value="Cytochrome_c-biogenesis_DsbD"/>
</dbReference>
<dbReference type="PANTHER" id="PTHR31272:SF4">
    <property type="entry name" value="CYTOCHROME C-TYPE BIOGENESIS PROTEIN HI_1454-RELATED"/>
    <property type="match status" value="1"/>
</dbReference>
<keyword evidence="3 6" id="KW-0812">Transmembrane</keyword>
<protein>
    <recommendedName>
        <fullName evidence="7">Cytochrome C biogenesis protein transmembrane domain-containing protein</fullName>
    </recommendedName>
</protein>
<evidence type="ECO:0000256" key="4">
    <source>
        <dbReference type="ARBA" id="ARBA00022989"/>
    </source>
</evidence>
<dbReference type="Proteomes" id="UP001057868">
    <property type="component" value="Unassembled WGS sequence"/>
</dbReference>
<evidence type="ECO:0000256" key="1">
    <source>
        <dbReference type="ARBA" id="ARBA00004141"/>
    </source>
</evidence>
<evidence type="ECO:0000256" key="2">
    <source>
        <dbReference type="ARBA" id="ARBA00006143"/>
    </source>
</evidence>
<dbReference type="GO" id="GO:0016020">
    <property type="term" value="C:membrane"/>
    <property type="evidence" value="ECO:0007669"/>
    <property type="project" value="UniProtKB-SubCell"/>
</dbReference>
<dbReference type="GO" id="GO:0017004">
    <property type="term" value="P:cytochrome complex assembly"/>
    <property type="evidence" value="ECO:0007669"/>
    <property type="project" value="InterPro"/>
</dbReference>
<accession>A0A9W5Y0Y4</accession>
<feature type="transmembrane region" description="Helical" evidence="6">
    <location>
        <begin position="36"/>
        <end position="61"/>
    </location>
</feature>
<dbReference type="InterPro" id="IPR003834">
    <property type="entry name" value="Cyt_c_assmbl_TM_dom"/>
</dbReference>
<comment type="caution">
    <text evidence="8">The sequence shown here is derived from an EMBL/GenBank/DDBJ whole genome shotgun (WGS) entry which is preliminary data.</text>
</comment>
<evidence type="ECO:0000313" key="9">
    <source>
        <dbReference type="Proteomes" id="UP001057868"/>
    </source>
</evidence>
<evidence type="ECO:0000256" key="5">
    <source>
        <dbReference type="ARBA" id="ARBA00023136"/>
    </source>
</evidence>
<evidence type="ECO:0000256" key="6">
    <source>
        <dbReference type="SAM" id="Phobius"/>
    </source>
</evidence>
<dbReference type="EMBL" id="BQXY01000002">
    <property type="protein sequence ID" value="GKU24566.1"/>
    <property type="molecule type" value="Genomic_DNA"/>
</dbReference>
<keyword evidence="5 6" id="KW-0472">Membrane</keyword>
<keyword evidence="4 6" id="KW-1133">Transmembrane helix</keyword>
<name>A0A9W5Y0Y4_9CLOT</name>
<evidence type="ECO:0000256" key="3">
    <source>
        <dbReference type="ARBA" id="ARBA00022692"/>
    </source>
</evidence>
<sequence length="142" mass="15965">MIIFGLHTIGIIKIKFFYYEKRLLSLFSFGRNFSSILMGMAFAAGWTPCVGPILSSILIYSSNLNTVYQGIVLLSVYSLGLSIPFILTAIAIDKFMKLKNKLLKFTPIISIISGLLLIVMGILVYTNNLNTLSKYLNFINFY</sequence>
<gene>
    <name evidence="8" type="ORF">CFOLD11_13920</name>
</gene>
<proteinExistence type="inferred from homology"/>
<comment type="similarity">
    <text evidence="2">Belongs to the DsbD family.</text>
</comment>
<feature type="transmembrane region" description="Helical" evidence="6">
    <location>
        <begin position="67"/>
        <end position="90"/>
    </location>
</feature>
<feature type="domain" description="Cytochrome C biogenesis protein transmembrane" evidence="7">
    <location>
        <begin position="29"/>
        <end position="122"/>
    </location>
</feature>
<reference evidence="8" key="1">
    <citation type="journal article" date="2023" name="Int. J. Syst. Evol. Microbiol.">
        <title>&lt;i&gt;Clostridium folliculivorans&lt;/i&gt; sp. nov., isolated from soil samples of an organic paddy in Japan.</title>
        <authorList>
            <person name="Tazawa J."/>
            <person name="Kobayashi H."/>
            <person name="Tanizawa Y."/>
            <person name="Uchino A."/>
            <person name="Tanaka F."/>
            <person name="Urashima Y."/>
            <person name="Miura S."/>
            <person name="Sakamoto M."/>
            <person name="Ohkuma M."/>
            <person name="Tohno M."/>
        </authorList>
    </citation>
    <scope>NUCLEOTIDE SEQUENCE</scope>
    <source>
        <strain evidence="8">D1-1</strain>
    </source>
</reference>
<comment type="subcellular location">
    <subcellularLocation>
        <location evidence="1">Membrane</location>
        <topology evidence="1">Multi-pass membrane protein</topology>
    </subcellularLocation>
</comment>
<keyword evidence="9" id="KW-1185">Reference proteome</keyword>